<keyword evidence="2 6" id="KW-0812">Transmembrane</keyword>
<proteinExistence type="predicted"/>
<reference evidence="9 10" key="1">
    <citation type="journal article" date="2024" name="Nat. Commun.">
        <title>Phylogenomics reveals the evolutionary origins of lichenization in chlorophyte algae.</title>
        <authorList>
            <person name="Puginier C."/>
            <person name="Libourel C."/>
            <person name="Otte J."/>
            <person name="Skaloud P."/>
            <person name="Haon M."/>
            <person name="Grisel S."/>
            <person name="Petersen M."/>
            <person name="Berrin J.G."/>
            <person name="Delaux P.M."/>
            <person name="Dal Grande F."/>
            <person name="Keller J."/>
        </authorList>
    </citation>
    <scope>NUCLEOTIDE SEQUENCE [LARGE SCALE GENOMIC DNA]</scope>
    <source>
        <strain evidence="9 10">SAG 2145</strain>
    </source>
</reference>
<keyword evidence="10" id="KW-1185">Reference proteome</keyword>
<dbReference type="GO" id="GO:0004252">
    <property type="term" value="F:serine-type endopeptidase activity"/>
    <property type="evidence" value="ECO:0007669"/>
    <property type="project" value="TreeGrafter"/>
</dbReference>
<dbReference type="Gene3D" id="1.10.8.10">
    <property type="entry name" value="DNA helicase RuvA subunit, C-terminal domain"/>
    <property type="match status" value="1"/>
</dbReference>
<feature type="signal peptide" evidence="7">
    <location>
        <begin position="1"/>
        <end position="30"/>
    </location>
</feature>
<dbReference type="CDD" id="cd14270">
    <property type="entry name" value="UBA"/>
    <property type="match status" value="1"/>
</dbReference>
<comment type="caution">
    <text evidence="9">The sequence shown here is derived from an EMBL/GenBank/DDBJ whole genome shotgun (WGS) entry which is preliminary data.</text>
</comment>
<feature type="transmembrane region" description="Helical" evidence="6">
    <location>
        <begin position="77"/>
        <end position="101"/>
    </location>
</feature>
<dbReference type="Pfam" id="PF00627">
    <property type="entry name" value="UBA"/>
    <property type="match status" value="1"/>
</dbReference>
<evidence type="ECO:0000313" key="10">
    <source>
        <dbReference type="Proteomes" id="UP001438707"/>
    </source>
</evidence>
<sequence length="272" mass="29262">MTTGFSGAPVAKLLFILSAVGSLLVQAARARSSSLRWLLRHKLANPVAFRHPAEAAFGLLLQYYFRVFEGQVGTAKFCAYVFASLGAQQLLSTLLAGTFGFNFAAGPYVYIFASLVEYTLNVPPAQRFELFGWRLTDKAFVYLASLQLLWSSPRASIPACLTGLLFGAAYWVAPLGLQQFKIPAVAARWLQGASRAPSRLGQPAQVPHRPAFPQQQSSSQPTQLPAASAPRLPEASPAALEQMAAMGFDRSTAAQALQQNNNDVAAALAFLV</sequence>
<dbReference type="Proteomes" id="UP001438707">
    <property type="component" value="Unassembled WGS sequence"/>
</dbReference>
<dbReference type="PANTHER" id="PTHR43066:SF21">
    <property type="entry name" value="UBIQUITIN-ASSOCIATED DOMAIN-CONTAINING PROTEIN 2"/>
    <property type="match status" value="1"/>
</dbReference>
<feature type="region of interest" description="Disordered" evidence="5">
    <location>
        <begin position="198"/>
        <end position="232"/>
    </location>
</feature>
<dbReference type="InterPro" id="IPR009060">
    <property type="entry name" value="UBA-like_sf"/>
</dbReference>
<evidence type="ECO:0000256" key="7">
    <source>
        <dbReference type="SAM" id="SignalP"/>
    </source>
</evidence>
<keyword evidence="7" id="KW-0732">Signal</keyword>
<evidence type="ECO:0000259" key="8">
    <source>
        <dbReference type="PROSITE" id="PS50030"/>
    </source>
</evidence>
<accession>A0AAW1QKZ6</accession>
<evidence type="ECO:0000256" key="6">
    <source>
        <dbReference type="SAM" id="Phobius"/>
    </source>
</evidence>
<evidence type="ECO:0000256" key="2">
    <source>
        <dbReference type="ARBA" id="ARBA00022692"/>
    </source>
</evidence>
<dbReference type="AlphaFoldDB" id="A0AAW1QKZ6"/>
<dbReference type="PANTHER" id="PTHR43066">
    <property type="entry name" value="RHOMBOID-RELATED PROTEIN"/>
    <property type="match status" value="1"/>
</dbReference>
<dbReference type="InterPro" id="IPR015940">
    <property type="entry name" value="UBA"/>
</dbReference>
<protein>
    <recommendedName>
        <fullName evidence="8">UBA domain-containing protein</fullName>
    </recommendedName>
</protein>
<keyword evidence="4 6" id="KW-0472">Membrane</keyword>
<dbReference type="SUPFAM" id="SSF144091">
    <property type="entry name" value="Rhomboid-like"/>
    <property type="match status" value="1"/>
</dbReference>
<evidence type="ECO:0000256" key="5">
    <source>
        <dbReference type="SAM" id="MobiDB-lite"/>
    </source>
</evidence>
<dbReference type="PROSITE" id="PS50030">
    <property type="entry name" value="UBA"/>
    <property type="match status" value="1"/>
</dbReference>
<keyword evidence="3 6" id="KW-1133">Transmembrane helix</keyword>
<gene>
    <name evidence="9" type="ORF">WJX74_004656</name>
</gene>
<dbReference type="SUPFAM" id="SSF46934">
    <property type="entry name" value="UBA-like"/>
    <property type="match status" value="1"/>
</dbReference>
<comment type="subcellular location">
    <subcellularLocation>
        <location evidence="1">Membrane</location>
        <topology evidence="1">Multi-pass membrane protein</topology>
    </subcellularLocation>
</comment>
<dbReference type="InterPro" id="IPR035952">
    <property type="entry name" value="Rhomboid-like_sf"/>
</dbReference>
<name>A0AAW1QKZ6_9CHLO</name>
<evidence type="ECO:0000313" key="9">
    <source>
        <dbReference type="EMBL" id="KAK9822067.1"/>
    </source>
</evidence>
<feature type="compositionally biased region" description="Low complexity" evidence="5">
    <location>
        <begin position="211"/>
        <end position="230"/>
    </location>
</feature>
<evidence type="ECO:0000256" key="1">
    <source>
        <dbReference type="ARBA" id="ARBA00004141"/>
    </source>
</evidence>
<organism evidence="9 10">
    <name type="scientific">Apatococcus lobatus</name>
    <dbReference type="NCBI Taxonomy" id="904363"/>
    <lineage>
        <taxon>Eukaryota</taxon>
        <taxon>Viridiplantae</taxon>
        <taxon>Chlorophyta</taxon>
        <taxon>core chlorophytes</taxon>
        <taxon>Trebouxiophyceae</taxon>
        <taxon>Chlorellales</taxon>
        <taxon>Chlorellaceae</taxon>
        <taxon>Apatococcus</taxon>
    </lineage>
</organism>
<dbReference type="EMBL" id="JALJOS010000034">
    <property type="protein sequence ID" value="KAK9822067.1"/>
    <property type="molecule type" value="Genomic_DNA"/>
</dbReference>
<evidence type="ECO:0000256" key="3">
    <source>
        <dbReference type="ARBA" id="ARBA00022989"/>
    </source>
</evidence>
<feature type="transmembrane region" description="Helical" evidence="6">
    <location>
        <begin position="155"/>
        <end position="173"/>
    </location>
</feature>
<dbReference type="GO" id="GO:0016020">
    <property type="term" value="C:membrane"/>
    <property type="evidence" value="ECO:0007669"/>
    <property type="project" value="UniProtKB-SubCell"/>
</dbReference>
<feature type="domain" description="UBA" evidence="8">
    <location>
        <begin position="231"/>
        <end position="272"/>
    </location>
</feature>
<evidence type="ECO:0000256" key="4">
    <source>
        <dbReference type="ARBA" id="ARBA00023136"/>
    </source>
</evidence>
<feature type="chain" id="PRO_5043396584" description="UBA domain-containing protein" evidence="7">
    <location>
        <begin position="31"/>
        <end position="272"/>
    </location>
</feature>